<keyword evidence="1" id="KW-0472">Membrane</keyword>
<keyword evidence="1" id="KW-0812">Transmembrane</keyword>
<feature type="transmembrane region" description="Helical" evidence="1">
    <location>
        <begin position="7"/>
        <end position="26"/>
    </location>
</feature>
<dbReference type="AlphaFoldDB" id="A0A0E9QCQ0"/>
<organism evidence="2">
    <name type="scientific">Anguilla anguilla</name>
    <name type="common">European freshwater eel</name>
    <name type="synonym">Muraena anguilla</name>
    <dbReference type="NCBI Taxonomy" id="7936"/>
    <lineage>
        <taxon>Eukaryota</taxon>
        <taxon>Metazoa</taxon>
        <taxon>Chordata</taxon>
        <taxon>Craniata</taxon>
        <taxon>Vertebrata</taxon>
        <taxon>Euteleostomi</taxon>
        <taxon>Actinopterygii</taxon>
        <taxon>Neopterygii</taxon>
        <taxon>Teleostei</taxon>
        <taxon>Anguilliformes</taxon>
        <taxon>Anguillidae</taxon>
        <taxon>Anguilla</taxon>
    </lineage>
</organism>
<name>A0A0E9QCQ0_ANGAN</name>
<evidence type="ECO:0000313" key="2">
    <source>
        <dbReference type="EMBL" id="JAH14569.1"/>
    </source>
</evidence>
<proteinExistence type="predicted"/>
<accession>A0A0E9QCQ0</accession>
<reference evidence="2" key="2">
    <citation type="journal article" date="2015" name="Fish Shellfish Immunol.">
        <title>Early steps in the European eel (Anguilla anguilla)-Vibrio vulnificus interaction in the gills: Role of the RtxA13 toxin.</title>
        <authorList>
            <person name="Callol A."/>
            <person name="Pajuelo D."/>
            <person name="Ebbesson L."/>
            <person name="Teles M."/>
            <person name="MacKenzie S."/>
            <person name="Amaro C."/>
        </authorList>
    </citation>
    <scope>NUCLEOTIDE SEQUENCE</scope>
</reference>
<evidence type="ECO:0000256" key="1">
    <source>
        <dbReference type="SAM" id="Phobius"/>
    </source>
</evidence>
<reference evidence="2" key="1">
    <citation type="submission" date="2014-11" db="EMBL/GenBank/DDBJ databases">
        <authorList>
            <person name="Amaro Gonzalez C."/>
        </authorList>
    </citation>
    <scope>NUCLEOTIDE SEQUENCE</scope>
</reference>
<dbReference type="EMBL" id="GBXM01094008">
    <property type="protein sequence ID" value="JAH14569.1"/>
    <property type="molecule type" value="Transcribed_RNA"/>
</dbReference>
<sequence>MLRNENVLLQFTLNVISFLNFYYAYYSVIQQSNRILHNNIRQQIRQGEQDR</sequence>
<protein>
    <submittedName>
        <fullName evidence="2">Uncharacterized protein</fullName>
    </submittedName>
</protein>
<keyword evidence="1" id="KW-1133">Transmembrane helix</keyword>